<name>V4MWY3_EUTSA</name>
<dbReference type="Proteomes" id="UP000030689">
    <property type="component" value="Unassembled WGS sequence"/>
</dbReference>
<evidence type="ECO:0000313" key="1">
    <source>
        <dbReference type="EMBL" id="ESQ36916.1"/>
    </source>
</evidence>
<dbReference type="EMBL" id="KI517609">
    <property type="protein sequence ID" value="ESQ36916.1"/>
    <property type="molecule type" value="Genomic_DNA"/>
</dbReference>
<accession>V4MWY3</accession>
<dbReference type="Gramene" id="ESQ36916">
    <property type="protein sequence ID" value="ESQ36916"/>
    <property type="gene ID" value="EUTSA_v10003069mg"/>
</dbReference>
<gene>
    <name evidence="1" type="ORF">EUTSA_v10003069mg</name>
</gene>
<evidence type="ECO:0000313" key="2">
    <source>
        <dbReference type="Proteomes" id="UP000030689"/>
    </source>
</evidence>
<reference evidence="1 2" key="1">
    <citation type="journal article" date="2013" name="Front. Plant Sci.">
        <title>The Reference Genome of the Halophytic Plant Eutrema salsugineum.</title>
        <authorList>
            <person name="Yang R."/>
            <person name="Jarvis D.E."/>
            <person name="Chen H."/>
            <person name="Beilstein M.A."/>
            <person name="Grimwood J."/>
            <person name="Jenkins J."/>
            <person name="Shu S."/>
            <person name="Prochnik S."/>
            <person name="Xin M."/>
            <person name="Ma C."/>
            <person name="Schmutz J."/>
            <person name="Wing R.A."/>
            <person name="Mitchell-Olds T."/>
            <person name="Schumaker K.S."/>
            <person name="Wang X."/>
        </authorList>
    </citation>
    <scope>NUCLEOTIDE SEQUENCE [LARGE SCALE GENOMIC DNA]</scope>
</reference>
<organism evidence="1 2">
    <name type="scientific">Eutrema salsugineum</name>
    <name type="common">Saltwater cress</name>
    <name type="synonym">Sisymbrium salsugineum</name>
    <dbReference type="NCBI Taxonomy" id="72664"/>
    <lineage>
        <taxon>Eukaryota</taxon>
        <taxon>Viridiplantae</taxon>
        <taxon>Streptophyta</taxon>
        <taxon>Embryophyta</taxon>
        <taxon>Tracheophyta</taxon>
        <taxon>Spermatophyta</taxon>
        <taxon>Magnoliopsida</taxon>
        <taxon>eudicotyledons</taxon>
        <taxon>Gunneridae</taxon>
        <taxon>Pentapetalae</taxon>
        <taxon>rosids</taxon>
        <taxon>malvids</taxon>
        <taxon>Brassicales</taxon>
        <taxon>Brassicaceae</taxon>
        <taxon>Eutremeae</taxon>
        <taxon>Eutrema</taxon>
    </lineage>
</organism>
<dbReference type="AlphaFoldDB" id="V4MWY3"/>
<proteinExistence type="predicted"/>
<protein>
    <submittedName>
        <fullName evidence="1">Uncharacterized protein</fullName>
    </submittedName>
</protein>
<sequence length="80" mass="9368">MSNVASKIKAQKLSSTWHRTISSQSYSKRSKLKPLRNPFQITHTANTERWESTVKITGPVSPNRNRKRNRVKIRIRFMNS</sequence>
<keyword evidence="2" id="KW-1185">Reference proteome</keyword>
<dbReference type="KEGG" id="eus:EUTSA_v10003069mg"/>